<dbReference type="GeneID" id="92089562"/>
<proteinExistence type="predicted"/>
<comment type="caution">
    <text evidence="2">The sequence shown here is derived from an EMBL/GenBank/DDBJ whole genome shotgun (WGS) entry which is preliminary data.</text>
</comment>
<organism evidence="2 3">
    <name type="scientific">Apiospora phragmitis</name>
    <dbReference type="NCBI Taxonomy" id="2905665"/>
    <lineage>
        <taxon>Eukaryota</taxon>
        <taxon>Fungi</taxon>
        <taxon>Dikarya</taxon>
        <taxon>Ascomycota</taxon>
        <taxon>Pezizomycotina</taxon>
        <taxon>Sordariomycetes</taxon>
        <taxon>Xylariomycetidae</taxon>
        <taxon>Amphisphaeriales</taxon>
        <taxon>Apiosporaceae</taxon>
        <taxon>Apiospora</taxon>
    </lineage>
</organism>
<keyword evidence="3" id="KW-1185">Reference proteome</keyword>
<accession>A0ABR1VSE7</accession>
<sequence>MDSSAPQGGRPSRLKFHLDGFPGPSRSLKELAIANAMRALPSLRPSTSTTNNVAQNNRLPPAKIDLTQGFRRIGSVGQVGQQPPQGGHACFNRIMATRSVVFKKKLDKVSHTQGELKSFSQNEIKVASIFTYAEICK</sequence>
<protein>
    <submittedName>
        <fullName evidence="2">Uncharacterized protein</fullName>
    </submittedName>
</protein>
<dbReference type="Proteomes" id="UP001480595">
    <property type="component" value="Unassembled WGS sequence"/>
</dbReference>
<dbReference type="EMBL" id="JAQQWL010000005">
    <property type="protein sequence ID" value="KAK8074191.1"/>
    <property type="molecule type" value="Genomic_DNA"/>
</dbReference>
<reference evidence="2 3" key="1">
    <citation type="submission" date="2023-01" db="EMBL/GenBank/DDBJ databases">
        <title>Analysis of 21 Apiospora genomes using comparative genomics revels a genus with tremendous synthesis potential of carbohydrate active enzymes and secondary metabolites.</title>
        <authorList>
            <person name="Sorensen T."/>
        </authorList>
    </citation>
    <scope>NUCLEOTIDE SEQUENCE [LARGE SCALE GENOMIC DNA]</scope>
    <source>
        <strain evidence="2 3">CBS 135458</strain>
    </source>
</reference>
<dbReference type="RefSeq" id="XP_066718666.1">
    <property type="nucleotide sequence ID" value="XM_066856499.1"/>
</dbReference>
<feature type="region of interest" description="Disordered" evidence="1">
    <location>
        <begin position="1"/>
        <end position="21"/>
    </location>
</feature>
<evidence type="ECO:0000313" key="2">
    <source>
        <dbReference type="EMBL" id="KAK8074191.1"/>
    </source>
</evidence>
<evidence type="ECO:0000313" key="3">
    <source>
        <dbReference type="Proteomes" id="UP001480595"/>
    </source>
</evidence>
<gene>
    <name evidence="2" type="ORF">PG994_005090</name>
</gene>
<evidence type="ECO:0000256" key="1">
    <source>
        <dbReference type="SAM" id="MobiDB-lite"/>
    </source>
</evidence>
<name>A0ABR1VSE7_9PEZI</name>